<evidence type="ECO:0000256" key="1">
    <source>
        <dbReference type="SAM" id="Phobius"/>
    </source>
</evidence>
<keyword evidence="1" id="KW-0812">Transmembrane</keyword>
<dbReference type="PANTHER" id="PTHR22989">
    <property type="entry name" value="UNCHARACTERIZED DUF13 C.ELEGANS"/>
    <property type="match status" value="1"/>
</dbReference>
<keyword evidence="1" id="KW-1133">Transmembrane helix</keyword>
<dbReference type="OrthoDB" id="5872171at2759"/>
<evidence type="ECO:0000313" key="4">
    <source>
        <dbReference type="Proteomes" id="UP000053660"/>
    </source>
</evidence>
<sequence length="312" mass="36093">MQRTHYTYIALVTFMCIMIVFCVVIWPKSSPLVKTGESMLQSIKLYKDDIPMKIKDAYDAWHECISGKLVPNFDKPDKVWQTFGDTVNGCYKQTPLKRINLTGVHNKDEFKYHIFNNTDHSPSVVVTLGVGWDVQAERKLKELLPNGSLFYGADPIYEENDKLFSSVGVFFPIAVGNETKLSQAYVMPKELKGNYEFQTMVHIDIITFLTKLTKTPFVDQLLMDNEGPEYDIIPMMGIGAEFDQNNIVVCQINAEIHHIYNDFKERLIRLMRKILDDRRYAVMQVGFTGHQRTFLLNLGNQRCVEKYIAQFF</sequence>
<evidence type="ECO:0000259" key="2">
    <source>
        <dbReference type="Pfam" id="PF05050"/>
    </source>
</evidence>
<dbReference type="AlphaFoldDB" id="A0A0B1TM34"/>
<feature type="domain" description="Methyltransferase FkbM" evidence="2">
    <location>
        <begin position="166"/>
        <end position="280"/>
    </location>
</feature>
<keyword evidence="1" id="KW-0472">Membrane</keyword>
<dbReference type="Proteomes" id="UP000053660">
    <property type="component" value="Unassembled WGS sequence"/>
</dbReference>
<proteinExistence type="predicted"/>
<keyword evidence="4" id="KW-1185">Reference proteome</keyword>
<protein>
    <recommendedName>
        <fullName evidence="2">Methyltransferase FkbM domain-containing protein</fullName>
    </recommendedName>
</protein>
<name>A0A0B1TM34_OESDE</name>
<gene>
    <name evidence="3" type="ORF">OESDEN_01696</name>
</gene>
<dbReference type="InterPro" id="IPR006342">
    <property type="entry name" value="FkbM_mtfrase"/>
</dbReference>
<reference evidence="3 4" key="1">
    <citation type="submission" date="2014-03" db="EMBL/GenBank/DDBJ databases">
        <title>Draft genome of the hookworm Oesophagostomum dentatum.</title>
        <authorList>
            <person name="Mitreva M."/>
        </authorList>
    </citation>
    <scope>NUCLEOTIDE SEQUENCE [LARGE SCALE GENOMIC DNA]</scope>
    <source>
        <strain evidence="3 4">OD-Hann</strain>
    </source>
</reference>
<accession>A0A0B1TM34</accession>
<feature type="transmembrane region" description="Helical" evidence="1">
    <location>
        <begin position="6"/>
        <end position="26"/>
    </location>
</feature>
<evidence type="ECO:0000313" key="3">
    <source>
        <dbReference type="EMBL" id="KHJ98324.1"/>
    </source>
</evidence>
<organism evidence="3 4">
    <name type="scientific">Oesophagostomum dentatum</name>
    <name type="common">Nodular worm</name>
    <dbReference type="NCBI Taxonomy" id="61180"/>
    <lineage>
        <taxon>Eukaryota</taxon>
        <taxon>Metazoa</taxon>
        <taxon>Ecdysozoa</taxon>
        <taxon>Nematoda</taxon>
        <taxon>Chromadorea</taxon>
        <taxon>Rhabditida</taxon>
        <taxon>Rhabditina</taxon>
        <taxon>Rhabditomorpha</taxon>
        <taxon>Strongyloidea</taxon>
        <taxon>Strongylidae</taxon>
        <taxon>Oesophagostomum</taxon>
    </lineage>
</organism>
<dbReference type="PANTHER" id="PTHR22989:SF4">
    <property type="entry name" value="METHYLTRANSFERASE FKBM DOMAIN-CONTAINING PROTEIN"/>
    <property type="match status" value="1"/>
</dbReference>
<dbReference type="Pfam" id="PF05050">
    <property type="entry name" value="Methyltransf_21"/>
    <property type="match status" value="1"/>
</dbReference>
<dbReference type="EMBL" id="KN549327">
    <property type="protein sequence ID" value="KHJ98324.1"/>
    <property type="molecule type" value="Genomic_DNA"/>
</dbReference>